<keyword evidence="7" id="KW-0276">Fatty acid metabolism</keyword>
<evidence type="ECO:0000256" key="16">
    <source>
        <dbReference type="ARBA" id="ARBA00066910"/>
    </source>
</evidence>
<keyword evidence="4" id="KW-0813">Transport</keyword>
<dbReference type="GO" id="GO:0005777">
    <property type="term" value="C:peroxisome"/>
    <property type="evidence" value="ECO:0007669"/>
    <property type="project" value="UniProtKB-SubCell"/>
</dbReference>
<proteinExistence type="inferred from homology"/>
<keyword evidence="5 19" id="KW-0808">Transferase</keyword>
<dbReference type="GO" id="GO:0009437">
    <property type="term" value="P:carnitine metabolic process"/>
    <property type="evidence" value="ECO:0007669"/>
    <property type="project" value="TreeGrafter"/>
</dbReference>
<evidence type="ECO:0000256" key="19">
    <source>
        <dbReference type="RuleBase" id="RU003801"/>
    </source>
</evidence>
<dbReference type="InterPro" id="IPR000542">
    <property type="entry name" value="Carn_acyl_trans"/>
</dbReference>
<dbReference type="EC" id="2.3.1.7" evidence="16"/>
<dbReference type="GO" id="GO:0004092">
    <property type="term" value="F:carnitine O-acetyltransferase activity"/>
    <property type="evidence" value="ECO:0007669"/>
    <property type="project" value="UniProtKB-EC"/>
</dbReference>
<accession>A0AAD5U337</accession>
<gene>
    <name evidence="21" type="primary">CAT2_2</name>
    <name evidence="21" type="ORF">HK099_004903</name>
</gene>
<dbReference type="GO" id="GO:0006631">
    <property type="term" value="P:fatty acid metabolic process"/>
    <property type="evidence" value="ECO:0007669"/>
    <property type="project" value="UniProtKB-KW"/>
</dbReference>
<dbReference type="PROSITE" id="PS00440">
    <property type="entry name" value="ACYLTRANSF_C_2"/>
    <property type="match status" value="1"/>
</dbReference>
<evidence type="ECO:0000256" key="8">
    <source>
        <dbReference type="ARBA" id="ARBA00022946"/>
    </source>
</evidence>
<comment type="caution">
    <text evidence="21">The sequence shown here is derived from an EMBL/GenBank/DDBJ whole genome shotgun (WGS) entry which is preliminary data.</text>
</comment>
<dbReference type="InterPro" id="IPR023213">
    <property type="entry name" value="CAT-like_dom_sf"/>
</dbReference>
<evidence type="ECO:0000256" key="6">
    <source>
        <dbReference type="ARBA" id="ARBA00022792"/>
    </source>
</evidence>
<dbReference type="EMBL" id="JADGJW010000361">
    <property type="protein sequence ID" value="KAJ3218879.1"/>
    <property type="molecule type" value="Genomic_DNA"/>
</dbReference>
<evidence type="ECO:0000256" key="13">
    <source>
        <dbReference type="ARBA" id="ARBA00023315"/>
    </source>
</evidence>
<evidence type="ECO:0000256" key="5">
    <source>
        <dbReference type="ARBA" id="ARBA00022679"/>
    </source>
</evidence>
<dbReference type="AlphaFoldDB" id="A0AAD5U337"/>
<dbReference type="Proteomes" id="UP001211065">
    <property type="component" value="Unassembled WGS sequence"/>
</dbReference>
<dbReference type="PANTHER" id="PTHR22589:SF103">
    <property type="entry name" value="CARNITINE O-ACETYL-TRANSFERASE, ISOFORM A-RELATED"/>
    <property type="match status" value="1"/>
</dbReference>
<sequence length="623" mass="71418">MNFKRFISGSNKILTNSTLQISNTSKSMSKFSTKITYSHQSTLPRLPVPELKETCETYLKSLEPILTNQQYERSLMAVKDFLKPGGKGEELQKLLKDRQNKYSNSSWLIDWWNDYAYMGYRDPIVVWVSYFWVFKDDKFRKDPSARAASIARGAMQFREELINETLIPDSTKAGPLCMDQYRYMFNSTRIPKIPSDITHLADPNQNNHAVVIRKNQFFTIDLKVNGRILSTNELESQFKKIYEMAGTEEHTPLGILTTENRDIWTATRDELLLNPLNKKSLEIIENSVFAICLDDTKPVTREELSRACWHGDGKNRFFDKSLQFIIFDNGKAGFNGEHSRMDATPPDRMCNTFLHNIFTGKFDDGNSHAPITLPLPEKLKFDLTNQKTQIAVAKKNFNELIDKHDLKVCVFEGYGKNLIKKFGVSPDAYAQMAIQLAYFKLMGKCDPTYESAQTKKYLFGRTETCRSVSNESVAWVKAMENPHLSDVEKGQLGRKAIASQSTYMRKAVDGKGVDRHLLGLRLLLKPDEPKPEIFADPAYSRSSHWNLSTSQITSEYYEGYGWGEVVPDGWGCAYMVKNNSLHFNLVSLKLGNETFRHYFHEALNEMKVVFEKTIPELTPKAKL</sequence>
<protein>
    <recommendedName>
        <fullName evidence="17">Carnitine O-acetyltransferase, mitochondrial</fullName>
        <ecNumber evidence="16">2.3.1.7</ecNumber>
    </recommendedName>
</protein>
<dbReference type="SUPFAM" id="SSF52777">
    <property type="entry name" value="CoA-dependent acyltransferases"/>
    <property type="match status" value="2"/>
</dbReference>
<comment type="similarity">
    <text evidence="3 19">Belongs to the carnitine/choline acetyltransferase family.</text>
</comment>
<comment type="function">
    <text evidence="15">Carnitine acetylase is specific for short chain fatty acids. Carnitine acetylase seems to affect the flux through the pyruvate dehydrogenase complex. It may be involved as well in the transport of acetyl-CoA into mitochondria.</text>
</comment>
<dbReference type="InterPro" id="IPR042231">
    <property type="entry name" value="Cho/carn_acyl_trans_2"/>
</dbReference>
<keyword evidence="22" id="KW-1185">Reference proteome</keyword>
<dbReference type="GO" id="GO:0005743">
    <property type="term" value="C:mitochondrial inner membrane"/>
    <property type="evidence" value="ECO:0007669"/>
    <property type="project" value="UniProtKB-SubCell"/>
</dbReference>
<evidence type="ECO:0000256" key="11">
    <source>
        <dbReference type="ARBA" id="ARBA00023136"/>
    </source>
</evidence>
<comment type="subcellular location">
    <subcellularLocation>
        <location evidence="2">Mitochondrion inner membrane</location>
        <topology evidence="2">Peripheral membrane protein</topology>
        <orientation evidence="2">Matrix side</orientation>
    </subcellularLocation>
    <subcellularLocation>
        <location evidence="1">Peroxisome</location>
    </subcellularLocation>
</comment>
<feature type="domain" description="Choline/carnitine acyltransferase" evidence="20">
    <location>
        <begin position="46"/>
        <end position="605"/>
    </location>
</feature>
<keyword evidence="11" id="KW-0472">Membrane</keyword>
<evidence type="ECO:0000259" key="20">
    <source>
        <dbReference type="Pfam" id="PF00755"/>
    </source>
</evidence>
<evidence type="ECO:0000256" key="14">
    <source>
        <dbReference type="ARBA" id="ARBA00052702"/>
    </source>
</evidence>
<evidence type="ECO:0000256" key="12">
    <source>
        <dbReference type="ARBA" id="ARBA00023140"/>
    </source>
</evidence>
<keyword evidence="13 19" id="KW-0012">Acyltransferase</keyword>
<evidence type="ECO:0000256" key="15">
    <source>
        <dbReference type="ARBA" id="ARBA00053195"/>
    </source>
</evidence>
<keyword evidence="6" id="KW-0999">Mitochondrion inner membrane</keyword>
<dbReference type="Pfam" id="PF00755">
    <property type="entry name" value="Carn_acyltransf"/>
    <property type="match status" value="1"/>
</dbReference>
<evidence type="ECO:0000256" key="17">
    <source>
        <dbReference type="ARBA" id="ARBA00073438"/>
    </source>
</evidence>
<evidence type="ECO:0000256" key="7">
    <source>
        <dbReference type="ARBA" id="ARBA00022832"/>
    </source>
</evidence>
<reference evidence="21" key="1">
    <citation type="submission" date="2020-05" db="EMBL/GenBank/DDBJ databases">
        <title>Phylogenomic resolution of chytrid fungi.</title>
        <authorList>
            <person name="Stajich J.E."/>
            <person name="Amses K."/>
            <person name="Simmons R."/>
            <person name="Seto K."/>
            <person name="Myers J."/>
            <person name="Bonds A."/>
            <person name="Quandt C.A."/>
            <person name="Barry K."/>
            <person name="Liu P."/>
            <person name="Grigoriev I."/>
            <person name="Longcore J.E."/>
            <person name="James T.Y."/>
        </authorList>
    </citation>
    <scope>NUCLEOTIDE SEQUENCE</scope>
    <source>
        <strain evidence="21">JEL0476</strain>
    </source>
</reference>
<evidence type="ECO:0000256" key="18">
    <source>
        <dbReference type="PIRSR" id="PIRSR600542-1"/>
    </source>
</evidence>
<dbReference type="Gene3D" id="3.30.559.70">
    <property type="entry name" value="Choline/Carnitine o-acyltransferase, domain 2"/>
    <property type="match status" value="1"/>
</dbReference>
<keyword evidence="12" id="KW-0576">Peroxisome</keyword>
<keyword evidence="9" id="KW-0443">Lipid metabolism</keyword>
<keyword evidence="10" id="KW-0496">Mitochondrion</keyword>
<organism evidence="21 22">
    <name type="scientific">Clydaea vesicula</name>
    <dbReference type="NCBI Taxonomy" id="447962"/>
    <lineage>
        <taxon>Eukaryota</taxon>
        <taxon>Fungi</taxon>
        <taxon>Fungi incertae sedis</taxon>
        <taxon>Chytridiomycota</taxon>
        <taxon>Chytridiomycota incertae sedis</taxon>
        <taxon>Chytridiomycetes</taxon>
        <taxon>Lobulomycetales</taxon>
        <taxon>Lobulomycetaceae</taxon>
        <taxon>Clydaea</taxon>
    </lineage>
</organism>
<dbReference type="InterPro" id="IPR039551">
    <property type="entry name" value="Cho/carn_acyl_trans"/>
</dbReference>
<feature type="active site" description="Proton acceptor" evidence="18">
    <location>
        <position position="338"/>
    </location>
</feature>
<comment type="catalytic activity">
    <reaction evidence="14">
        <text>(R)-carnitine + acetyl-CoA = O-acetyl-(R)-carnitine + CoA</text>
        <dbReference type="Rhea" id="RHEA:21136"/>
        <dbReference type="ChEBI" id="CHEBI:16347"/>
        <dbReference type="ChEBI" id="CHEBI:57287"/>
        <dbReference type="ChEBI" id="CHEBI:57288"/>
        <dbReference type="ChEBI" id="CHEBI:57589"/>
        <dbReference type="EC" id="2.3.1.7"/>
    </reaction>
</comment>
<evidence type="ECO:0000313" key="22">
    <source>
        <dbReference type="Proteomes" id="UP001211065"/>
    </source>
</evidence>
<evidence type="ECO:0000256" key="4">
    <source>
        <dbReference type="ARBA" id="ARBA00022448"/>
    </source>
</evidence>
<dbReference type="PANTHER" id="PTHR22589">
    <property type="entry name" value="CARNITINE O-ACYLTRANSFERASE"/>
    <property type="match status" value="1"/>
</dbReference>
<evidence type="ECO:0000256" key="1">
    <source>
        <dbReference type="ARBA" id="ARBA00004275"/>
    </source>
</evidence>
<name>A0AAD5U337_9FUNG</name>
<dbReference type="Gene3D" id="3.30.559.10">
    <property type="entry name" value="Chloramphenicol acetyltransferase-like domain"/>
    <property type="match status" value="1"/>
</dbReference>
<evidence type="ECO:0000313" key="21">
    <source>
        <dbReference type="EMBL" id="KAJ3218879.1"/>
    </source>
</evidence>
<keyword evidence="8" id="KW-0809">Transit peptide</keyword>
<evidence type="ECO:0000256" key="10">
    <source>
        <dbReference type="ARBA" id="ARBA00023128"/>
    </source>
</evidence>
<evidence type="ECO:0000256" key="3">
    <source>
        <dbReference type="ARBA" id="ARBA00005232"/>
    </source>
</evidence>
<dbReference type="FunFam" id="3.30.559.70:FF:000007">
    <property type="entry name" value="Carnitine O-acetyltransferase, mitochondrial"/>
    <property type="match status" value="1"/>
</dbReference>
<evidence type="ECO:0000256" key="2">
    <source>
        <dbReference type="ARBA" id="ARBA00004443"/>
    </source>
</evidence>
<evidence type="ECO:0000256" key="9">
    <source>
        <dbReference type="ARBA" id="ARBA00023098"/>
    </source>
</evidence>